<dbReference type="CDD" id="cd07067">
    <property type="entry name" value="HP_PGM_like"/>
    <property type="match status" value="1"/>
</dbReference>
<protein>
    <submittedName>
        <fullName evidence="1">Phosphoserine phosphatase 1</fullName>
    </submittedName>
</protein>
<dbReference type="SUPFAM" id="SSF53254">
    <property type="entry name" value="Phosphoglycerate mutase-like"/>
    <property type="match status" value="1"/>
</dbReference>
<proteinExistence type="predicted"/>
<name>A0ABP9WJ25_9MICO</name>
<evidence type="ECO:0000313" key="1">
    <source>
        <dbReference type="EMBL" id="GAA5519817.1"/>
    </source>
</evidence>
<dbReference type="InterPro" id="IPR001345">
    <property type="entry name" value="PG/BPGM_mutase_AS"/>
</dbReference>
<organism evidence="1 2">
    <name type="scientific">Demequina sediminis</name>
    <dbReference type="NCBI Taxonomy" id="1930058"/>
    <lineage>
        <taxon>Bacteria</taxon>
        <taxon>Bacillati</taxon>
        <taxon>Actinomycetota</taxon>
        <taxon>Actinomycetes</taxon>
        <taxon>Micrococcales</taxon>
        <taxon>Demequinaceae</taxon>
        <taxon>Demequina</taxon>
    </lineage>
</organism>
<keyword evidence="2" id="KW-1185">Reference proteome</keyword>
<evidence type="ECO:0000313" key="2">
    <source>
        <dbReference type="Proteomes" id="UP001426770"/>
    </source>
</evidence>
<accession>A0ABP9WJ25</accession>
<comment type="caution">
    <text evidence="1">The sequence shown here is derived from an EMBL/GenBank/DDBJ whole genome shotgun (WGS) entry which is preliminary data.</text>
</comment>
<dbReference type="PANTHER" id="PTHR48100">
    <property type="entry name" value="BROAD-SPECIFICITY PHOSPHATASE YOR283W-RELATED"/>
    <property type="match status" value="1"/>
</dbReference>
<dbReference type="Pfam" id="PF00300">
    <property type="entry name" value="His_Phos_1"/>
    <property type="match status" value="1"/>
</dbReference>
<sequence>MTRLYVVRHGQTDWNLAGRLQGSSDIELNDTGRAQARAAAASLWPELSGTPVIVSSTLGRAIETARIIARGGECELHQDARLGERRYGPWEGLLAHERAEQYPDADAAWRAGFEPDFDGYESHATVAARTTAAAHEWTSRVSGDVVFVAHGSSGRMLLLSLLGLPLTGRTLGHFENAAWSRLVPSPAGGWSLERHNVGAPAVAVSW</sequence>
<dbReference type="Gene3D" id="3.40.50.1240">
    <property type="entry name" value="Phosphoglycerate mutase-like"/>
    <property type="match status" value="1"/>
</dbReference>
<dbReference type="PROSITE" id="PS00175">
    <property type="entry name" value="PG_MUTASE"/>
    <property type="match status" value="1"/>
</dbReference>
<gene>
    <name evidence="1" type="primary">pspA</name>
    <name evidence="1" type="ORF">Lsed01_02274</name>
</gene>
<dbReference type="InterPro" id="IPR029033">
    <property type="entry name" value="His_PPase_superfam"/>
</dbReference>
<dbReference type="Proteomes" id="UP001426770">
    <property type="component" value="Unassembled WGS sequence"/>
</dbReference>
<dbReference type="RefSeq" id="WP_286215528.1">
    <property type="nucleotide sequence ID" value="NZ_AP027736.1"/>
</dbReference>
<dbReference type="InterPro" id="IPR013078">
    <property type="entry name" value="His_Pase_superF_clade-1"/>
</dbReference>
<dbReference type="EMBL" id="BAABRR010000013">
    <property type="protein sequence ID" value="GAA5519817.1"/>
    <property type="molecule type" value="Genomic_DNA"/>
</dbReference>
<dbReference type="InterPro" id="IPR050275">
    <property type="entry name" value="PGM_Phosphatase"/>
</dbReference>
<dbReference type="PANTHER" id="PTHR48100:SF62">
    <property type="entry name" value="GLUCOSYL-3-PHOSPHOGLYCERATE PHOSPHATASE"/>
    <property type="match status" value="1"/>
</dbReference>
<dbReference type="SMART" id="SM00855">
    <property type="entry name" value="PGAM"/>
    <property type="match status" value="1"/>
</dbReference>
<reference evidence="1 2" key="1">
    <citation type="submission" date="2024-02" db="EMBL/GenBank/DDBJ databases">
        <title>Lysinimicrobium sediminis NBRC 112286.</title>
        <authorList>
            <person name="Ichikawa N."/>
            <person name="Katano-Makiyama Y."/>
            <person name="Hidaka K."/>
        </authorList>
    </citation>
    <scope>NUCLEOTIDE SEQUENCE [LARGE SCALE GENOMIC DNA]</scope>
    <source>
        <strain evidence="1 2">NBRC 112286</strain>
    </source>
</reference>